<dbReference type="PRINTS" id="PR00131">
    <property type="entry name" value="GLHYDRLASE1"/>
</dbReference>
<dbReference type="FunFam" id="3.20.20.80:FF:000004">
    <property type="entry name" value="Beta-glucosidase 6-phospho-beta-glucosidase"/>
    <property type="match status" value="1"/>
</dbReference>
<dbReference type="PANTHER" id="PTHR10353">
    <property type="entry name" value="GLYCOSYL HYDROLASE"/>
    <property type="match status" value="1"/>
</dbReference>
<dbReference type="EMBL" id="CACRTV010000035">
    <property type="protein sequence ID" value="VYU02023.1"/>
    <property type="molecule type" value="Genomic_DNA"/>
</dbReference>
<organism evidence="5">
    <name type="scientific">Clostridium paraputrificum</name>
    <dbReference type="NCBI Taxonomy" id="29363"/>
    <lineage>
        <taxon>Bacteria</taxon>
        <taxon>Bacillati</taxon>
        <taxon>Bacillota</taxon>
        <taxon>Clostridia</taxon>
        <taxon>Eubacteriales</taxon>
        <taxon>Clostridiaceae</taxon>
        <taxon>Clostridium</taxon>
    </lineage>
</organism>
<dbReference type="InterPro" id="IPR001360">
    <property type="entry name" value="Glyco_hydro_1"/>
</dbReference>
<dbReference type="GO" id="GO:0005829">
    <property type="term" value="C:cytosol"/>
    <property type="evidence" value="ECO:0007669"/>
    <property type="project" value="TreeGrafter"/>
</dbReference>
<dbReference type="RefSeq" id="WP_156560248.1">
    <property type="nucleotide sequence ID" value="NZ_CACRTV010000035.1"/>
</dbReference>
<evidence type="ECO:0000256" key="1">
    <source>
        <dbReference type="ARBA" id="ARBA00010838"/>
    </source>
</evidence>
<dbReference type="InterPro" id="IPR017853">
    <property type="entry name" value="GH"/>
</dbReference>
<keyword evidence="2 5" id="KW-0378">Hydrolase</keyword>
<protein>
    <submittedName>
        <fullName evidence="5">Aryl-phospho-beta-D-glucosidase BglH</fullName>
        <ecNumber evidence="5">3.2.1.86</ecNumber>
    </submittedName>
</protein>
<dbReference type="SUPFAM" id="SSF51445">
    <property type="entry name" value="(Trans)glycosidases"/>
    <property type="match status" value="1"/>
</dbReference>
<dbReference type="AlphaFoldDB" id="A0A6N3BNE4"/>
<evidence type="ECO:0000256" key="4">
    <source>
        <dbReference type="RuleBase" id="RU003690"/>
    </source>
</evidence>
<evidence type="ECO:0000256" key="3">
    <source>
        <dbReference type="ARBA" id="ARBA00023295"/>
    </source>
</evidence>
<comment type="similarity">
    <text evidence="1 4">Belongs to the glycosyl hydrolase 1 family.</text>
</comment>
<dbReference type="GO" id="GO:0016052">
    <property type="term" value="P:carbohydrate catabolic process"/>
    <property type="evidence" value="ECO:0007669"/>
    <property type="project" value="TreeGrafter"/>
</dbReference>
<gene>
    <name evidence="5" type="primary">bglH_3</name>
    <name evidence="5" type="ORF">CPLFYP93_01180</name>
</gene>
<reference evidence="5" key="1">
    <citation type="submission" date="2019-11" db="EMBL/GenBank/DDBJ databases">
        <authorList>
            <person name="Feng L."/>
        </authorList>
    </citation>
    <scope>NUCLEOTIDE SEQUENCE</scope>
    <source>
        <strain evidence="5">CParaputrificumLFYP93</strain>
    </source>
</reference>
<dbReference type="Pfam" id="PF00232">
    <property type="entry name" value="Glyco_hydro_1"/>
    <property type="match status" value="1"/>
</dbReference>
<dbReference type="EC" id="3.2.1.86" evidence="5"/>
<sequence length="485" mass="56484">MYDDNCVKNKILWGGATASSQYEGGWNLGGKGLDTQDCRPYIPRTSNNTISTRLLNKECIYKAKECMDIGNYVFRRGSDGYNHIKEDIKLLKELGIDIYRFSISWARLYPNGDELEANEEGIKFYDEVFGELKKANLKIFLSLNHYSLPLNLVEKYGGWTNRKLVELYLRFVETVFDNWGDYVDYWLPFNEINAGYFSPYNGVGLVRENDEDYNQSQVFQSLHHQFVASAKVIELGHKSVRGKFGCMVSCFCYYPLTSRPEDNFKLVRDENIYQWFCMDVLSRGYYPSYMNRLFMENNIKLKIKDEDKELLAKNTADFVSFSYYSSSIVTVEDTTQTAGNLVATTKNPYLKATEWGWQIDPIGLRTTLNKVYDRYQKPVIIAENGLGAKDVLEKDNKIHDQYRIDYLNKHFEQINEAVKDGVDILAYFMWGVIDIVSAGSCEMEKRYGVIYVDADNLGNGDYCRYKKDSFYWYHNYIKKYHGEID</sequence>
<evidence type="ECO:0000256" key="2">
    <source>
        <dbReference type="ARBA" id="ARBA00022801"/>
    </source>
</evidence>
<keyword evidence="3 5" id="KW-0326">Glycosidase</keyword>
<evidence type="ECO:0000313" key="5">
    <source>
        <dbReference type="EMBL" id="VYU02023.1"/>
    </source>
</evidence>
<dbReference type="PANTHER" id="PTHR10353:SF122">
    <property type="entry name" value="6-PHOSPHO-BETA-GLUCOSIDASE ASCB-RELATED"/>
    <property type="match status" value="1"/>
</dbReference>
<accession>A0A6N3BNE4</accession>
<name>A0A6N3BNE4_9CLOT</name>
<dbReference type="GO" id="GO:0008706">
    <property type="term" value="F:6-phospho-beta-glucosidase activity"/>
    <property type="evidence" value="ECO:0007669"/>
    <property type="project" value="UniProtKB-EC"/>
</dbReference>
<proteinExistence type="inferred from homology"/>
<dbReference type="Gene3D" id="3.20.20.80">
    <property type="entry name" value="Glycosidases"/>
    <property type="match status" value="1"/>
</dbReference>